<evidence type="ECO:0000313" key="5">
    <source>
        <dbReference type="EMBL" id="RJG11432.1"/>
    </source>
</evidence>
<dbReference type="PANTHER" id="PTHR46796:SF6">
    <property type="entry name" value="ARAC SUBFAMILY"/>
    <property type="match status" value="1"/>
</dbReference>
<dbReference type="Pfam" id="PF12833">
    <property type="entry name" value="HTH_18"/>
    <property type="match status" value="1"/>
</dbReference>
<dbReference type="RefSeq" id="WP_119812484.1">
    <property type="nucleotide sequence ID" value="NZ_QYUP01000149.1"/>
</dbReference>
<dbReference type="GO" id="GO:0043565">
    <property type="term" value="F:sequence-specific DNA binding"/>
    <property type="evidence" value="ECO:0007669"/>
    <property type="project" value="InterPro"/>
</dbReference>
<evidence type="ECO:0000256" key="2">
    <source>
        <dbReference type="ARBA" id="ARBA00023125"/>
    </source>
</evidence>
<dbReference type="InterPro" id="IPR020449">
    <property type="entry name" value="Tscrpt_reg_AraC-type_HTH"/>
</dbReference>
<dbReference type="InterPro" id="IPR050204">
    <property type="entry name" value="AraC_XylS_family_regulators"/>
</dbReference>
<reference evidence="5 6" key="1">
    <citation type="submission" date="2018-09" db="EMBL/GenBank/DDBJ databases">
        <authorList>
            <person name="Zhu H."/>
        </authorList>
    </citation>
    <scope>NUCLEOTIDE SEQUENCE [LARGE SCALE GENOMIC DNA]</scope>
    <source>
        <strain evidence="5 6">K1S02-61</strain>
    </source>
</reference>
<evidence type="ECO:0000259" key="4">
    <source>
        <dbReference type="PROSITE" id="PS01124"/>
    </source>
</evidence>
<feature type="domain" description="HTH araC/xylS-type" evidence="4">
    <location>
        <begin position="187"/>
        <end position="285"/>
    </location>
</feature>
<accession>A0A418XG48</accession>
<keyword evidence="6" id="KW-1185">Reference proteome</keyword>
<keyword evidence="2" id="KW-0238">DNA-binding</keyword>
<dbReference type="PANTHER" id="PTHR46796">
    <property type="entry name" value="HTH-TYPE TRANSCRIPTIONAL ACTIVATOR RHAS-RELATED"/>
    <property type="match status" value="1"/>
</dbReference>
<dbReference type="OrthoDB" id="9816344at2"/>
<evidence type="ECO:0000256" key="1">
    <source>
        <dbReference type="ARBA" id="ARBA00023015"/>
    </source>
</evidence>
<dbReference type="PROSITE" id="PS00041">
    <property type="entry name" value="HTH_ARAC_FAMILY_1"/>
    <property type="match status" value="1"/>
</dbReference>
<evidence type="ECO:0000256" key="3">
    <source>
        <dbReference type="ARBA" id="ARBA00023163"/>
    </source>
</evidence>
<keyword evidence="3" id="KW-0804">Transcription</keyword>
<dbReference type="PROSITE" id="PS01124">
    <property type="entry name" value="HTH_ARAC_FAMILY_2"/>
    <property type="match status" value="1"/>
</dbReference>
<dbReference type="SUPFAM" id="SSF46689">
    <property type="entry name" value="Homeodomain-like"/>
    <property type="match status" value="2"/>
</dbReference>
<organism evidence="5 6">
    <name type="scientific">Massilia cavernae</name>
    <dbReference type="NCBI Taxonomy" id="2320864"/>
    <lineage>
        <taxon>Bacteria</taxon>
        <taxon>Pseudomonadati</taxon>
        <taxon>Pseudomonadota</taxon>
        <taxon>Betaproteobacteria</taxon>
        <taxon>Burkholderiales</taxon>
        <taxon>Oxalobacteraceae</taxon>
        <taxon>Telluria group</taxon>
        <taxon>Massilia</taxon>
    </lineage>
</organism>
<dbReference type="EMBL" id="QYUP01000149">
    <property type="protein sequence ID" value="RJG11432.1"/>
    <property type="molecule type" value="Genomic_DNA"/>
</dbReference>
<name>A0A418XG48_9BURK</name>
<proteinExistence type="predicted"/>
<dbReference type="GO" id="GO:0003700">
    <property type="term" value="F:DNA-binding transcription factor activity"/>
    <property type="evidence" value="ECO:0007669"/>
    <property type="project" value="InterPro"/>
</dbReference>
<dbReference type="InterPro" id="IPR018062">
    <property type="entry name" value="HTH_AraC-typ_CS"/>
</dbReference>
<protein>
    <submittedName>
        <fullName evidence="5">AraC family transcriptional regulator</fullName>
    </submittedName>
</protein>
<dbReference type="Proteomes" id="UP000284006">
    <property type="component" value="Unassembled WGS sequence"/>
</dbReference>
<keyword evidence="1" id="KW-0805">Transcription regulation</keyword>
<evidence type="ECO:0000313" key="6">
    <source>
        <dbReference type="Proteomes" id="UP000284006"/>
    </source>
</evidence>
<comment type="caution">
    <text evidence="5">The sequence shown here is derived from an EMBL/GenBank/DDBJ whole genome shotgun (WGS) entry which is preliminary data.</text>
</comment>
<dbReference type="Gene3D" id="1.10.10.60">
    <property type="entry name" value="Homeodomain-like"/>
    <property type="match status" value="2"/>
</dbReference>
<dbReference type="AlphaFoldDB" id="A0A418XG48"/>
<sequence length="289" mass="32237">MAHSAKPSNESIISDILSCAPDKQLELDETAVTICRWRQLVGSYSLPALPCPTYVVHIGGKPAIKVWQGEGWSEASSKPSDVTLMPSGVPTRWLVDGELDVVTFSLPNLETQRSMENEQRIQFAFSDALGVALTRQIVGELYQPESPQRDSYIDAMMGALNAHLVRYCEPKPVSEIPTVQSSAYWLSTVLAEIRNVPGQDHTVESLAKIAGLTPWHFCRVFRKAMGVTPHQFVMNTRLNMAELMLVQSDMRISQISDALGFRNQGHFSTAFTRRSGETPSQYRLRNRAK</sequence>
<dbReference type="SMART" id="SM00342">
    <property type="entry name" value="HTH_ARAC"/>
    <property type="match status" value="1"/>
</dbReference>
<dbReference type="InterPro" id="IPR009057">
    <property type="entry name" value="Homeodomain-like_sf"/>
</dbReference>
<gene>
    <name evidence="5" type="ORF">D3872_19620</name>
</gene>
<dbReference type="PRINTS" id="PR00032">
    <property type="entry name" value="HTHARAC"/>
</dbReference>
<dbReference type="InterPro" id="IPR018060">
    <property type="entry name" value="HTH_AraC"/>
</dbReference>